<evidence type="ECO:0000313" key="4">
    <source>
        <dbReference type="Proteomes" id="UP000469421"/>
    </source>
</evidence>
<reference evidence="3 4" key="1">
    <citation type="submission" date="2019-10" db="EMBL/GenBank/DDBJ databases">
        <title>Alcanivorax sp.PA15-N-34 draft genome sequence.</title>
        <authorList>
            <person name="Liao X."/>
            <person name="Shao Z."/>
        </authorList>
    </citation>
    <scope>NUCLEOTIDE SEQUENCE [LARGE SCALE GENOMIC DNA]</scope>
    <source>
        <strain evidence="3 4">PA15-N-34</strain>
    </source>
</reference>
<organism evidence="3 4">
    <name type="scientific">Alcanivorax sediminis</name>
    <dbReference type="NCBI Taxonomy" id="2663008"/>
    <lineage>
        <taxon>Bacteria</taxon>
        <taxon>Pseudomonadati</taxon>
        <taxon>Pseudomonadota</taxon>
        <taxon>Gammaproteobacteria</taxon>
        <taxon>Oceanospirillales</taxon>
        <taxon>Alcanivoracaceae</taxon>
        <taxon>Alcanivorax</taxon>
    </lineage>
</organism>
<sequence>MNPPFVRSLQCLTLAGLFSLLAGCFGPEKPEDAAADFWTAVITNDADAVVAHSTLQDPEAFDGFGKNWNGYQPTWGKIVLDGDTASIETRLTAKDRENREVTTWLVQQDETWRVDYNRTGKSARGGLLGSLINKFSGLGKELGDKFNQSAEEANQKMEQLLQELEDNEEAFSNQANQALEAYSAQLQQSLHTMDQSIQQTLEEQAGRLSETDTETLEEASKELEQRLRSIDPDSIQSALENSKALAEIRGRLERIDTQALEKQQQQWQELSDSLMKEVETLLEEMEK</sequence>
<dbReference type="Proteomes" id="UP000469421">
    <property type="component" value="Unassembled WGS sequence"/>
</dbReference>
<gene>
    <name evidence="3" type="ORF">GFN93_04875</name>
</gene>
<keyword evidence="1" id="KW-0175">Coiled coil</keyword>
<dbReference type="PROSITE" id="PS51257">
    <property type="entry name" value="PROKAR_LIPOPROTEIN"/>
    <property type="match status" value="1"/>
</dbReference>
<feature type="chain" id="PRO_5026967748" evidence="2">
    <location>
        <begin position="23"/>
        <end position="287"/>
    </location>
</feature>
<name>A0A6N7LWS2_9GAMM</name>
<keyword evidence="4" id="KW-1185">Reference proteome</keyword>
<feature type="coiled-coil region" evidence="1">
    <location>
        <begin position="143"/>
        <end position="181"/>
    </location>
</feature>
<evidence type="ECO:0000256" key="2">
    <source>
        <dbReference type="SAM" id="SignalP"/>
    </source>
</evidence>
<dbReference type="RefSeq" id="WP_153499397.1">
    <property type="nucleotide sequence ID" value="NZ_WIRE01000001.1"/>
</dbReference>
<feature type="signal peptide" evidence="2">
    <location>
        <begin position="1"/>
        <end position="22"/>
    </location>
</feature>
<accession>A0A6N7LWS2</accession>
<protein>
    <submittedName>
        <fullName evidence="3">Uncharacterized protein</fullName>
    </submittedName>
</protein>
<dbReference type="AlphaFoldDB" id="A0A6N7LWS2"/>
<dbReference type="Gene3D" id="1.20.120.20">
    <property type="entry name" value="Apolipoprotein"/>
    <property type="match status" value="1"/>
</dbReference>
<dbReference type="EMBL" id="WIRE01000001">
    <property type="protein sequence ID" value="MQX52570.1"/>
    <property type="molecule type" value="Genomic_DNA"/>
</dbReference>
<comment type="caution">
    <text evidence="3">The sequence shown here is derived from an EMBL/GenBank/DDBJ whole genome shotgun (WGS) entry which is preliminary data.</text>
</comment>
<evidence type="ECO:0000313" key="3">
    <source>
        <dbReference type="EMBL" id="MQX52570.1"/>
    </source>
</evidence>
<evidence type="ECO:0000256" key="1">
    <source>
        <dbReference type="SAM" id="Coils"/>
    </source>
</evidence>
<proteinExistence type="predicted"/>
<keyword evidence="2" id="KW-0732">Signal</keyword>